<dbReference type="Pfam" id="PF04932">
    <property type="entry name" value="Wzy_C"/>
    <property type="match status" value="1"/>
</dbReference>
<feature type="transmembrane region" description="Helical" evidence="6">
    <location>
        <begin position="7"/>
        <end position="31"/>
    </location>
</feature>
<keyword evidence="2 6" id="KW-0812">Transmembrane</keyword>
<feature type="transmembrane region" description="Helical" evidence="6">
    <location>
        <begin position="127"/>
        <end position="149"/>
    </location>
</feature>
<feature type="transmembrane region" description="Helical" evidence="6">
    <location>
        <begin position="387"/>
        <end position="416"/>
    </location>
</feature>
<evidence type="ECO:0000256" key="3">
    <source>
        <dbReference type="ARBA" id="ARBA00022989"/>
    </source>
</evidence>
<dbReference type="Proteomes" id="UP000064201">
    <property type="component" value="Chromosome"/>
</dbReference>
<dbReference type="NCBIfam" id="TIGR03097">
    <property type="entry name" value="PEP_O_lig_1"/>
    <property type="match status" value="1"/>
</dbReference>
<dbReference type="EMBL" id="CP011367">
    <property type="protein sequence ID" value="AKJ93923.1"/>
    <property type="molecule type" value="Genomic_DNA"/>
</dbReference>
<proteinExistence type="predicted"/>
<evidence type="ECO:0000313" key="10">
    <source>
        <dbReference type="Proteomes" id="UP000064201"/>
    </source>
</evidence>
<gene>
    <name evidence="9" type="ORF">TVD_00445</name>
</gene>
<dbReference type="RefSeq" id="WP_047250509.1">
    <property type="nucleotide sequence ID" value="NZ_CP011367.1"/>
</dbReference>
<dbReference type="PANTHER" id="PTHR37422:SF13">
    <property type="entry name" value="LIPOPOLYSACCHARIDE BIOSYNTHESIS PROTEIN PA4999-RELATED"/>
    <property type="match status" value="1"/>
</dbReference>
<comment type="subcellular location">
    <subcellularLocation>
        <location evidence="1">Membrane</location>
        <topology evidence="1">Multi-pass membrane protein</topology>
    </subcellularLocation>
</comment>
<feature type="domain" description="O-antigen ligase-related" evidence="7">
    <location>
        <begin position="215"/>
        <end position="357"/>
    </location>
</feature>
<dbReference type="InterPro" id="IPR017528">
    <property type="entry name" value="CHP03097O-antigen_lig-rel"/>
</dbReference>
<feature type="transmembrane region" description="Helical" evidence="6">
    <location>
        <begin position="43"/>
        <end position="64"/>
    </location>
</feature>
<accession>A0A0G3FY82</accession>
<dbReference type="OrthoDB" id="9772644at2"/>
<dbReference type="GO" id="GO:0016020">
    <property type="term" value="C:membrane"/>
    <property type="evidence" value="ECO:0007669"/>
    <property type="project" value="UniProtKB-SubCell"/>
</dbReference>
<evidence type="ECO:0000259" key="8">
    <source>
        <dbReference type="Pfam" id="PF19358"/>
    </source>
</evidence>
<dbReference type="STRING" id="106634.TVD_00445"/>
<protein>
    <submittedName>
        <fullName evidence="9">Polymerase</fullName>
    </submittedName>
</protein>
<feature type="region of interest" description="Disordered" evidence="5">
    <location>
        <begin position="433"/>
        <end position="479"/>
    </location>
</feature>
<dbReference type="InterPro" id="IPR007016">
    <property type="entry name" value="O-antigen_ligase-rel_domated"/>
</dbReference>
<evidence type="ECO:0000256" key="6">
    <source>
        <dbReference type="SAM" id="Phobius"/>
    </source>
</evidence>
<dbReference type="PATRIC" id="fig|106634.4.peg.92"/>
<name>A0A0G3FY82_9GAMM</name>
<evidence type="ECO:0000256" key="2">
    <source>
        <dbReference type="ARBA" id="ARBA00022692"/>
    </source>
</evidence>
<keyword evidence="3 6" id="KW-1133">Transmembrane helix</keyword>
<organism evidence="9 10">
    <name type="scientific">Thioalkalivibrio versutus</name>
    <dbReference type="NCBI Taxonomy" id="106634"/>
    <lineage>
        <taxon>Bacteria</taxon>
        <taxon>Pseudomonadati</taxon>
        <taxon>Pseudomonadota</taxon>
        <taxon>Gammaproteobacteria</taxon>
        <taxon>Chromatiales</taxon>
        <taxon>Ectothiorhodospiraceae</taxon>
        <taxon>Thioalkalivibrio</taxon>
    </lineage>
</organism>
<feature type="transmembrane region" description="Helical" evidence="6">
    <location>
        <begin position="76"/>
        <end position="94"/>
    </location>
</feature>
<dbReference type="InterPro" id="IPR045979">
    <property type="entry name" value="DUF5935"/>
</dbReference>
<evidence type="ECO:0000259" key="7">
    <source>
        <dbReference type="Pfam" id="PF04932"/>
    </source>
</evidence>
<feature type="compositionally biased region" description="Low complexity" evidence="5">
    <location>
        <begin position="433"/>
        <end position="448"/>
    </location>
</feature>
<reference evidence="9 10" key="1">
    <citation type="submission" date="2015-04" db="EMBL/GenBank/DDBJ databases">
        <title>Complete Sequence for the Genome of the Thioalkalivibrio versutus D301.</title>
        <authorList>
            <person name="Mu T."/>
            <person name="Zhou J."/>
            <person name="Xu X."/>
        </authorList>
    </citation>
    <scope>NUCLEOTIDE SEQUENCE [LARGE SCALE GENOMIC DNA]</scope>
    <source>
        <strain evidence="9 10">D301</strain>
    </source>
</reference>
<keyword evidence="4 6" id="KW-0472">Membrane</keyword>
<dbReference type="Pfam" id="PF19358">
    <property type="entry name" value="DUF5935"/>
    <property type="match status" value="1"/>
</dbReference>
<evidence type="ECO:0000256" key="1">
    <source>
        <dbReference type="ARBA" id="ARBA00004141"/>
    </source>
</evidence>
<feature type="transmembrane region" description="Helical" evidence="6">
    <location>
        <begin position="100"/>
        <end position="120"/>
    </location>
</feature>
<feature type="transmembrane region" description="Helical" evidence="6">
    <location>
        <begin position="340"/>
        <end position="367"/>
    </location>
</feature>
<dbReference type="KEGG" id="tvr:TVD_00445"/>
<evidence type="ECO:0000256" key="5">
    <source>
        <dbReference type="SAM" id="MobiDB-lite"/>
    </source>
</evidence>
<feature type="transmembrane region" description="Helical" evidence="6">
    <location>
        <begin position="169"/>
        <end position="189"/>
    </location>
</feature>
<dbReference type="InterPro" id="IPR051533">
    <property type="entry name" value="WaaL-like"/>
</dbReference>
<dbReference type="AlphaFoldDB" id="A0A0G3FY82"/>
<dbReference type="PANTHER" id="PTHR37422">
    <property type="entry name" value="TEICHURONIC ACID BIOSYNTHESIS PROTEIN TUAE"/>
    <property type="match status" value="1"/>
</dbReference>
<evidence type="ECO:0000313" key="9">
    <source>
        <dbReference type="EMBL" id="AKJ93923.1"/>
    </source>
</evidence>
<sequence length="479" mass="53628">MRDYLLALIVVVLVPLIVRYAWIGILAWFWVGLFAPQWHTWTFMRGAPLATYFGGATLIALFLAKDRKPFPFTRETVMLFALAAYFAMTSHFAVNSSGAWDFWIHFMKILLITFITPLLIYGERRIVWLLLVITASLAFYGFKGGIFALQTGGAHMVLGPVGSYLSGNTYIGLAMLMVLPLILASARMFHHQWVDLGFDLLRRFSRPISWFLYGVFWLTAIAILATHSRGAFVGLLAIVPLLFWHMQRKWLMVGVGFFLIAVVGVTAPEPLVERWQTIETYEEDTSAMQRIQSWGVAWNMALERPLTGMGFRNAALGYEWWIGYANFEGGWRHVLSPHSVYFGILGQHGFGGLTVFLLLIAFTFHTLNRVRRTARQRTGEIWLSEYAWALQIGLVGYLISGIFLDVAYFNLLYAFIALTVIMRRELEQAPLAATAPASARPSASEPGSDAGPEPESEPAPTGKDTVMSGTLMGPSSSRG</sequence>
<keyword evidence="10" id="KW-1185">Reference proteome</keyword>
<evidence type="ECO:0000256" key="4">
    <source>
        <dbReference type="ARBA" id="ARBA00023136"/>
    </source>
</evidence>
<feature type="transmembrane region" description="Helical" evidence="6">
    <location>
        <begin position="249"/>
        <end position="267"/>
    </location>
</feature>
<feature type="domain" description="DUF5935" evidence="8">
    <location>
        <begin position="1"/>
        <end position="186"/>
    </location>
</feature>
<feature type="transmembrane region" description="Helical" evidence="6">
    <location>
        <begin position="210"/>
        <end position="243"/>
    </location>
</feature>